<dbReference type="SUPFAM" id="SSF46689">
    <property type="entry name" value="Homeodomain-like"/>
    <property type="match status" value="1"/>
</dbReference>
<evidence type="ECO:0000313" key="13">
    <source>
        <dbReference type="Proteomes" id="UP001517376"/>
    </source>
</evidence>
<dbReference type="InterPro" id="IPR002197">
    <property type="entry name" value="HTH_Fis"/>
</dbReference>
<dbReference type="InterPro" id="IPR002078">
    <property type="entry name" value="Sigma_54_int"/>
</dbReference>
<sequence>MTDLPPLLLIEDTPSLQMVYRSVLTNAGHSVRSASTADEGLAAFRQSGATVVLLDLMLPDRDGLELMQEMLTLRPETLVIVITANGSINKAVEAMRAGAYEFLVKPFDETRFLGAVENALAGRGATRRPTAPATGQGADLSPRRPAAPLAAPRPAQPTALPPTSGPATLSAASPLPANPLPTSTFVGSSDAMARIHAKIRSVARSMATVFITGESGTGKELCALAVHDHSPRAAGPFIALNCGAIPQDLLESEVFGHMKGSFTGAISDKPGAATAADGGTLFLDEICEMAPALQTKLLRFLQTSTVQPVGATRPRKVNVRIVCATNQDPLVAVRQGRFREDLYYRLFVVPIHMPALRERGDDVIEIAEEALARFAAEEGRRFDGLSPEVAALFRRLPWPGNVRQLLNVIRNIVVMHDGGLVTPAMLPAIVTDDPPAPALAAPYTPAQPEAAAEALVGRPLAEVERMIIEATLKRFEGSVPKAARVLDLAPSTLYRKIDGWKDR</sequence>
<dbReference type="Proteomes" id="UP001517376">
    <property type="component" value="Unassembled WGS sequence"/>
</dbReference>
<dbReference type="PANTHER" id="PTHR32071">
    <property type="entry name" value="TRANSCRIPTIONAL REGULATORY PROTEIN"/>
    <property type="match status" value="1"/>
</dbReference>
<dbReference type="Gene3D" id="3.40.50.2300">
    <property type="match status" value="1"/>
</dbReference>
<dbReference type="Pfam" id="PF00072">
    <property type="entry name" value="Response_reg"/>
    <property type="match status" value="1"/>
</dbReference>
<evidence type="ECO:0000256" key="6">
    <source>
        <dbReference type="ARBA" id="ARBA00023159"/>
    </source>
</evidence>
<keyword evidence="8" id="KW-0597">Phosphoprotein</keyword>
<proteinExistence type="predicted"/>
<dbReference type="InterPro" id="IPR025943">
    <property type="entry name" value="Sigma_54_int_dom_ATP-bd_2"/>
</dbReference>
<dbReference type="InterPro" id="IPR001789">
    <property type="entry name" value="Sig_transdc_resp-reg_receiver"/>
</dbReference>
<dbReference type="SMART" id="SM00448">
    <property type="entry name" value="REC"/>
    <property type="match status" value="1"/>
</dbReference>
<keyword evidence="6" id="KW-0010">Activator</keyword>
<evidence type="ECO:0000256" key="9">
    <source>
        <dbReference type="SAM" id="MobiDB-lite"/>
    </source>
</evidence>
<dbReference type="InterPro" id="IPR011006">
    <property type="entry name" value="CheY-like_superfamily"/>
</dbReference>
<evidence type="ECO:0000256" key="3">
    <source>
        <dbReference type="ARBA" id="ARBA00023012"/>
    </source>
</evidence>
<evidence type="ECO:0000256" key="4">
    <source>
        <dbReference type="ARBA" id="ARBA00023015"/>
    </source>
</evidence>
<dbReference type="InterPro" id="IPR058031">
    <property type="entry name" value="AAA_lid_NorR"/>
</dbReference>
<dbReference type="SMART" id="SM00382">
    <property type="entry name" value="AAA"/>
    <property type="match status" value="1"/>
</dbReference>
<dbReference type="PROSITE" id="PS00676">
    <property type="entry name" value="SIGMA54_INTERACT_2"/>
    <property type="match status" value="1"/>
</dbReference>
<dbReference type="PROSITE" id="PS50045">
    <property type="entry name" value="SIGMA54_INTERACT_4"/>
    <property type="match status" value="1"/>
</dbReference>
<feature type="compositionally biased region" description="Low complexity" evidence="9">
    <location>
        <begin position="165"/>
        <end position="175"/>
    </location>
</feature>
<feature type="compositionally biased region" description="Low complexity" evidence="9">
    <location>
        <begin position="143"/>
        <end position="158"/>
    </location>
</feature>
<evidence type="ECO:0000256" key="2">
    <source>
        <dbReference type="ARBA" id="ARBA00022840"/>
    </source>
</evidence>
<evidence type="ECO:0000256" key="8">
    <source>
        <dbReference type="PROSITE-ProRule" id="PRU00169"/>
    </source>
</evidence>
<keyword evidence="1" id="KW-0547">Nucleotide-binding</keyword>
<dbReference type="PROSITE" id="PS50110">
    <property type="entry name" value="RESPONSE_REGULATORY"/>
    <property type="match status" value="1"/>
</dbReference>
<dbReference type="PANTHER" id="PTHR32071:SF117">
    <property type="entry name" value="PTS-DEPENDENT DIHYDROXYACETONE KINASE OPERON REGULATORY PROTEIN-RELATED"/>
    <property type="match status" value="1"/>
</dbReference>
<dbReference type="PROSITE" id="PS00688">
    <property type="entry name" value="SIGMA54_INTERACT_3"/>
    <property type="match status" value="1"/>
</dbReference>
<dbReference type="RefSeq" id="WP_161766927.1">
    <property type="nucleotide sequence ID" value="NZ_JAAATW010000002.1"/>
</dbReference>
<dbReference type="Pfam" id="PF02954">
    <property type="entry name" value="HTH_8"/>
    <property type="match status" value="1"/>
</dbReference>
<feature type="modified residue" description="4-aspartylphosphate" evidence="8">
    <location>
        <position position="55"/>
    </location>
</feature>
<keyword evidence="13" id="KW-1185">Reference proteome</keyword>
<dbReference type="Gene3D" id="3.40.50.300">
    <property type="entry name" value="P-loop containing nucleotide triphosphate hydrolases"/>
    <property type="match status" value="1"/>
</dbReference>
<evidence type="ECO:0000256" key="5">
    <source>
        <dbReference type="ARBA" id="ARBA00023125"/>
    </source>
</evidence>
<feature type="domain" description="Response regulatory" evidence="11">
    <location>
        <begin position="6"/>
        <end position="120"/>
    </location>
</feature>
<keyword evidence="4" id="KW-0805">Transcription regulation</keyword>
<feature type="region of interest" description="Disordered" evidence="9">
    <location>
        <begin position="123"/>
        <end position="175"/>
    </location>
</feature>
<dbReference type="SUPFAM" id="SSF52540">
    <property type="entry name" value="P-loop containing nucleoside triphosphate hydrolases"/>
    <property type="match status" value="1"/>
</dbReference>
<keyword evidence="2" id="KW-0067">ATP-binding</keyword>
<dbReference type="EMBL" id="JAAATW010000002">
    <property type="protein sequence ID" value="NBE07922.1"/>
    <property type="molecule type" value="Genomic_DNA"/>
</dbReference>
<dbReference type="Pfam" id="PF00158">
    <property type="entry name" value="Sigma54_activat"/>
    <property type="match status" value="1"/>
</dbReference>
<dbReference type="Pfam" id="PF25601">
    <property type="entry name" value="AAA_lid_14"/>
    <property type="match status" value="1"/>
</dbReference>
<evidence type="ECO:0000256" key="1">
    <source>
        <dbReference type="ARBA" id="ARBA00022741"/>
    </source>
</evidence>
<dbReference type="InterPro" id="IPR025944">
    <property type="entry name" value="Sigma_54_int_dom_CS"/>
</dbReference>
<accession>A0ABW9Y5S7</accession>
<dbReference type="SUPFAM" id="SSF52172">
    <property type="entry name" value="CheY-like"/>
    <property type="match status" value="1"/>
</dbReference>
<organism evidence="12 13">
    <name type="scientific">Paragemmobacter ruber</name>
    <dbReference type="NCBI Taxonomy" id="1985673"/>
    <lineage>
        <taxon>Bacteria</taxon>
        <taxon>Pseudomonadati</taxon>
        <taxon>Pseudomonadota</taxon>
        <taxon>Alphaproteobacteria</taxon>
        <taxon>Rhodobacterales</taxon>
        <taxon>Paracoccaceae</taxon>
        <taxon>Paragemmobacter</taxon>
    </lineage>
</organism>
<evidence type="ECO:0000259" key="11">
    <source>
        <dbReference type="PROSITE" id="PS50110"/>
    </source>
</evidence>
<keyword evidence="3" id="KW-0902">Two-component regulatory system</keyword>
<gene>
    <name evidence="12" type="ORF">GU920_10265</name>
</gene>
<dbReference type="Gene3D" id="1.10.10.60">
    <property type="entry name" value="Homeodomain-like"/>
    <property type="match status" value="1"/>
</dbReference>
<reference evidence="13" key="1">
    <citation type="submission" date="2020-01" db="EMBL/GenBank/DDBJ databases">
        <title>Sphingomonas sp. strain CSW-10.</title>
        <authorList>
            <person name="Chen W.-M."/>
        </authorList>
    </citation>
    <scope>NUCLEOTIDE SEQUENCE [LARGE SCALE GENOMIC DNA]</scope>
    <source>
        <strain evidence="13">CCP-1</strain>
    </source>
</reference>
<keyword evidence="5" id="KW-0238">DNA-binding</keyword>
<dbReference type="CDD" id="cd00009">
    <property type="entry name" value="AAA"/>
    <property type="match status" value="1"/>
</dbReference>
<evidence type="ECO:0000313" key="12">
    <source>
        <dbReference type="EMBL" id="NBE07922.1"/>
    </source>
</evidence>
<evidence type="ECO:0000259" key="10">
    <source>
        <dbReference type="PROSITE" id="PS50045"/>
    </source>
</evidence>
<keyword evidence="7" id="KW-0804">Transcription</keyword>
<comment type="caution">
    <text evidence="12">The sequence shown here is derived from an EMBL/GenBank/DDBJ whole genome shotgun (WGS) entry which is preliminary data.</text>
</comment>
<name>A0ABW9Y5S7_9RHOB</name>
<evidence type="ECO:0000256" key="7">
    <source>
        <dbReference type="ARBA" id="ARBA00023163"/>
    </source>
</evidence>
<dbReference type="InterPro" id="IPR027417">
    <property type="entry name" value="P-loop_NTPase"/>
</dbReference>
<dbReference type="InterPro" id="IPR009057">
    <property type="entry name" value="Homeodomain-like_sf"/>
</dbReference>
<feature type="domain" description="Sigma-54 factor interaction" evidence="10">
    <location>
        <begin position="185"/>
        <end position="414"/>
    </location>
</feature>
<protein>
    <submittedName>
        <fullName evidence="12">Response regulator</fullName>
    </submittedName>
</protein>
<dbReference type="Gene3D" id="1.10.8.60">
    <property type="match status" value="1"/>
</dbReference>
<dbReference type="InterPro" id="IPR003593">
    <property type="entry name" value="AAA+_ATPase"/>
</dbReference>